<dbReference type="PANTHER" id="PTHR11461">
    <property type="entry name" value="SERINE PROTEASE INHIBITOR, SERPIN"/>
    <property type="match status" value="1"/>
</dbReference>
<proteinExistence type="inferred from homology"/>
<dbReference type="Gene3D" id="2.30.39.10">
    <property type="entry name" value="Alpha-1-antitrypsin, domain 1"/>
    <property type="match status" value="1"/>
</dbReference>
<dbReference type="Proteomes" id="UP001153636">
    <property type="component" value="Chromosome 17"/>
</dbReference>
<evidence type="ECO:0000256" key="1">
    <source>
        <dbReference type="ARBA" id="ARBA00022690"/>
    </source>
</evidence>
<dbReference type="InterPro" id="IPR042178">
    <property type="entry name" value="Serpin_sf_1"/>
</dbReference>
<dbReference type="Gene3D" id="3.30.497.10">
    <property type="entry name" value="Antithrombin, subunit I, domain 2"/>
    <property type="match status" value="2"/>
</dbReference>
<reference evidence="6" key="1">
    <citation type="submission" date="2022-01" db="EMBL/GenBank/DDBJ databases">
        <authorList>
            <person name="King R."/>
        </authorList>
    </citation>
    <scope>NUCLEOTIDE SEQUENCE</scope>
</reference>
<dbReference type="InterPro" id="IPR023796">
    <property type="entry name" value="Serpin_dom"/>
</dbReference>
<protein>
    <recommendedName>
        <fullName evidence="5">Serpin domain-containing protein</fullName>
    </recommendedName>
</protein>
<feature type="domain" description="Serpin" evidence="5">
    <location>
        <begin position="575"/>
        <end position="890"/>
    </location>
</feature>
<dbReference type="OrthoDB" id="8179360at2759"/>
<feature type="compositionally biased region" description="Low complexity" evidence="4">
    <location>
        <begin position="351"/>
        <end position="365"/>
    </location>
</feature>
<evidence type="ECO:0000313" key="7">
    <source>
        <dbReference type="Proteomes" id="UP001153636"/>
    </source>
</evidence>
<dbReference type="SMART" id="SM00093">
    <property type="entry name" value="SERPIN"/>
    <property type="match status" value="1"/>
</dbReference>
<dbReference type="InterPro" id="IPR042185">
    <property type="entry name" value="Serpin_sf_2"/>
</dbReference>
<dbReference type="GO" id="GO:0004867">
    <property type="term" value="F:serine-type endopeptidase inhibitor activity"/>
    <property type="evidence" value="ECO:0007669"/>
    <property type="project" value="UniProtKB-KW"/>
</dbReference>
<name>A0A9P0CQT3_9CUCU</name>
<dbReference type="SUPFAM" id="SSF56574">
    <property type="entry name" value="Serpins"/>
    <property type="match status" value="2"/>
</dbReference>
<dbReference type="InterPro" id="IPR036186">
    <property type="entry name" value="Serpin_sf"/>
</dbReference>
<feature type="compositionally biased region" description="Polar residues" evidence="4">
    <location>
        <begin position="366"/>
        <end position="376"/>
    </location>
</feature>
<accession>A0A9P0CQT3</accession>
<feature type="compositionally biased region" description="Low complexity" evidence="4">
    <location>
        <begin position="457"/>
        <end position="466"/>
    </location>
</feature>
<dbReference type="Pfam" id="PF00079">
    <property type="entry name" value="Serpin"/>
    <property type="match status" value="1"/>
</dbReference>
<gene>
    <name evidence="6" type="ORF">PSYICH_LOCUS5612</name>
</gene>
<evidence type="ECO:0000256" key="2">
    <source>
        <dbReference type="ARBA" id="ARBA00022900"/>
    </source>
</evidence>
<dbReference type="InterPro" id="IPR000215">
    <property type="entry name" value="Serpin_fam"/>
</dbReference>
<evidence type="ECO:0000313" key="6">
    <source>
        <dbReference type="EMBL" id="CAH1104548.1"/>
    </source>
</evidence>
<keyword evidence="1" id="KW-0646">Protease inhibitor</keyword>
<dbReference type="EMBL" id="OV651829">
    <property type="protein sequence ID" value="CAH1104548.1"/>
    <property type="molecule type" value="Genomic_DNA"/>
</dbReference>
<dbReference type="GO" id="GO:0005615">
    <property type="term" value="C:extracellular space"/>
    <property type="evidence" value="ECO:0007669"/>
    <property type="project" value="InterPro"/>
</dbReference>
<comment type="similarity">
    <text evidence="3">Belongs to the serpin family.</text>
</comment>
<feature type="region of interest" description="Disordered" evidence="4">
    <location>
        <begin position="351"/>
        <end position="394"/>
    </location>
</feature>
<organism evidence="6 7">
    <name type="scientific">Psylliodes chrysocephalus</name>
    <dbReference type="NCBI Taxonomy" id="3402493"/>
    <lineage>
        <taxon>Eukaryota</taxon>
        <taxon>Metazoa</taxon>
        <taxon>Ecdysozoa</taxon>
        <taxon>Arthropoda</taxon>
        <taxon>Hexapoda</taxon>
        <taxon>Insecta</taxon>
        <taxon>Pterygota</taxon>
        <taxon>Neoptera</taxon>
        <taxon>Endopterygota</taxon>
        <taxon>Coleoptera</taxon>
        <taxon>Polyphaga</taxon>
        <taxon>Cucujiformia</taxon>
        <taxon>Chrysomeloidea</taxon>
        <taxon>Chrysomelidae</taxon>
        <taxon>Galerucinae</taxon>
        <taxon>Alticini</taxon>
        <taxon>Psylliodes</taxon>
    </lineage>
</organism>
<dbReference type="PANTHER" id="PTHR11461:SF130">
    <property type="entry name" value="SERPIN 85F"/>
    <property type="match status" value="1"/>
</dbReference>
<feature type="region of interest" description="Disordered" evidence="4">
    <location>
        <begin position="457"/>
        <end position="479"/>
    </location>
</feature>
<evidence type="ECO:0000256" key="4">
    <source>
        <dbReference type="SAM" id="MobiDB-lite"/>
    </source>
</evidence>
<evidence type="ECO:0000259" key="5">
    <source>
        <dbReference type="SMART" id="SM00093"/>
    </source>
</evidence>
<sequence length="896" mass="100949">MCRVHNTRVYSLNFRLPLPFRFKGYSAILWWCLLWDSIFGCEGLVHRRSGEHGWGQFDYHTYPHPGKTPIHSSEIMAEVVNRLGLNLLAIHNEHNENNIAISPYGALTILVALGEGLQGESVNELQTAAQIPNDISTIRVGLRDIHRHLKSYFIPAEGFLAGLTLNNHNVSLKHGYKEILKFYGFDIMSFNNALYPDPPTTKKATTTTTTERIFWELTMKTTPTFILMPTIEPESNSEESSETNSLTTNTKDFTLFTIAKDTTTTKSPASTTTTKESTITTKESVRTKSPVITTTAKEETTTEYVVPTTITKDITTFKSVESIPFTEKSTVQYTTIETTTKIPTITSTITTPKQTTEITESTPTTNANEKLTVSTENHSDAKETSKTSTSLDSTTTEITTVQGITSTIETVTEELSTIQVAESFTENDASTKQEENTEKQIDSTITTIGYVDSSSETTTTTMLQTTESDDKESKTTITKKAERKTMPTTVTMPTTETIPTTKTMPTTETTLKTTTEIITETTTLLSYPYPEASSPPTTAIPVAVMDENEVDNVEGIMEDPKSDNKNYKKEIRKRRSILDYIIAQYHDNQRAHDENYSLNHPYLPENVQEDYMETQTRPSFPSNHPYASLYHQGDDFLVTPNRPSFPLNHPYTSSNLATQTLSYFSTDYQYLPLSQDSYNLAIETRPNLDFPEGYKPVHTRPSFIVDGKYKDYSVDFTKYDAILPYLYIPHLKAGAVSFPLDSEMYYLLLLLPDSMNGVDKLICDLRLDGNLKSIVNGLRNRRVTATMPNFKLNGYVNLTPSLQKLGIRRVFEPNQADFSRMTSVDDIYITNIEQAITVNIKNYGNAGAINNRREYTKEYPIDINVIHPFLYFVMDSEYHVALMAGKIVNPLNTRIA</sequence>
<dbReference type="AlphaFoldDB" id="A0A9P0CQT3"/>
<keyword evidence="7" id="KW-1185">Reference proteome</keyword>
<evidence type="ECO:0000256" key="3">
    <source>
        <dbReference type="RuleBase" id="RU000411"/>
    </source>
</evidence>
<keyword evidence="2" id="KW-0722">Serine protease inhibitor</keyword>